<keyword evidence="4" id="KW-0597">Phosphoprotein</keyword>
<evidence type="ECO:0000256" key="3">
    <source>
        <dbReference type="ARBA" id="ARBA00012438"/>
    </source>
</evidence>
<feature type="domain" description="HAMP" evidence="13">
    <location>
        <begin position="187"/>
        <end position="238"/>
    </location>
</feature>
<keyword evidence="7 14" id="KW-0418">Kinase</keyword>
<dbReference type="Pfam" id="PF00512">
    <property type="entry name" value="HisKA"/>
    <property type="match status" value="1"/>
</dbReference>
<protein>
    <recommendedName>
        <fullName evidence="3">histidine kinase</fullName>
        <ecNumber evidence="3">2.7.13.3</ecNumber>
    </recommendedName>
</protein>
<reference evidence="14 15" key="1">
    <citation type="submission" date="2019-12" db="EMBL/GenBank/DDBJ databases">
        <title>Shinella kummerowiae sp. nov., a symbiotic bacterium isolated from root nodules of the herbal legume Kummerowia stipulacea.</title>
        <authorList>
            <person name="Gao J."/>
        </authorList>
    </citation>
    <scope>NUCLEOTIDE SEQUENCE [LARGE SCALE GENOMIC DNA]</scope>
    <source>
        <strain evidence="14 15">CCBAU 25048</strain>
    </source>
</reference>
<dbReference type="AlphaFoldDB" id="A0A6N8SI54"/>
<dbReference type="PROSITE" id="PS50109">
    <property type="entry name" value="HIS_KIN"/>
    <property type="match status" value="1"/>
</dbReference>
<dbReference type="InterPro" id="IPR003661">
    <property type="entry name" value="HisK_dim/P_dom"/>
</dbReference>
<dbReference type="InterPro" id="IPR036890">
    <property type="entry name" value="HATPase_C_sf"/>
</dbReference>
<dbReference type="SUPFAM" id="SSF47384">
    <property type="entry name" value="Homodimeric domain of signal transducing histidine kinase"/>
    <property type="match status" value="1"/>
</dbReference>
<dbReference type="PROSITE" id="PS50885">
    <property type="entry name" value="HAMP"/>
    <property type="match status" value="1"/>
</dbReference>
<dbReference type="PANTHER" id="PTHR45436:SF1">
    <property type="entry name" value="SENSOR PROTEIN QSEC"/>
    <property type="match status" value="1"/>
</dbReference>
<gene>
    <name evidence="14" type="ORF">GR138_24910</name>
</gene>
<evidence type="ECO:0000256" key="5">
    <source>
        <dbReference type="ARBA" id="ARBA00022679"/>
    </source>
</evidence>
<comment type="caution">
    <text evidence="14">The sequence shown here is derived from an EMBL/GenBank/DDBJ whole genome shotgun (WGS) entry which is preliminary data.</text>
</comment>
<evidence type="ECO:0000256" key="7">
    <source>
        <dbReference type="ARBA" id="ARBA00022777"/>
    </source>
</evidence>
<dbReference type="SUPFAM" id="SSF55874">
    <property type="entry name" value="ATPase domain of HSP90 chaperone/DNA topoisomerase II/histidine kinase"/>
    <property type="match status" value="1"/>
</dbReference>
<dbReference type="Gene3D" id="1.10.287.130">
    <property type="match status" value="1"/>
</dbReference>
<dbReference type="Pfam" id="PF02518">
    <property type="entry name" value="HATPase_c"/>
    <property type="match status" value="1"/>
</dbReference>
<dbReference type="InterPro" id="IPR003594">
    <property type="entry name" value="HATPase_dom"/>
</dbReference>
<feature type="transmembrane region" description="Helical" evidence="11">
    <location>
        <begin position="12"/>
        <end position="34"/>
    </location>
</feature>
<accession>A0A6N8SI54</accession>
<evidence type="ECO:0000313" key="14">
    <source>
        <dbReference type="EMBL" id="MXN48459.1"/>
    </source>
</evidence>
<dbReference type="PANTHER" id="PTHR45436">
    <property type="entry name" value="SENSOR HISTIDINE KINASE YKOH"/>
    <property type="match status" value="1"/>
</dbReference>
<dbReference type="Proteomes" id="UP000435802">
    <property type="component" value="Unassembled WGS sequence"/>
</dbReference>
<evidence type="ECO:0000313" key="15">
    <source>
        <dbReference type="Proteomes" id="UP000435802"/>
    </source>
</evidence>
<dbReference type="InterPro" id="IPR050428">
    <property type="entry name" value="TCS_sensor_his_kinase"/>
</dbReference>
<sequence length="462" mass="50829">MKTETSLFSRLLLRVALVLFFGAAGIVTAAWFYAAAAADEAFDRLLQGAAFQIAENMSVEEGELAINMPSSAFELLGLATRDRIFYRVVGTKGETLTGYEDLQSPVDLAESRRAPVFVSTRYGNSDVRMTIGARAVSDPMLSGWVYIILAQTTEARTALTSELTTRATVLVAVMACATLFAAALALRLSLRPVVDLSRVLHDREPQDLTPLAVEVPRELSPFVGSINYFMRRLDERMRLLQRFIGDSAHQIRTPLTALLAQLSLIDDKGLSDDGRHHLARVRARVEELSHLTNQLLGHAMVIHRFDSEKLVPIDMRDIARRAFKRAVPLSLDPDIVVAFEAPDEPVTVLGDALSLREAMVNVIDNALRHGAVARLEVRVRVEAARALFEVEDDGPGIPRARWPEVTRRFASSRSERDVSGLGFAIASEVATLLGGALRFREAIGGHGFTTIIELPLHQETKA</sequence>
<dbReference type="InterPro" id="IPR005467">
    <property type="entry name" value="His_kinase_dom"/>
</dbReference>
<feature type="transmembrane region" description="Helical" evidence="11">
    <location>
        <begin position="169"/>
        <end position="190"/>
    </location>
</feature>
<dbReference type="CDD" id="cd00082">
    <property type="entry name" value="HisKA"/>
    <property type="match status" value="1"/>
</dbReference>
<name>A0A6N8SI54_9HYPH</name>
<dbReference type="GO" id="GO:0005886">
    <property type="term" value="C:plasma membrane"/>
    <property type="evidence" value="ECO:0007669"/>
    <property type="project" value="TreeGrafter"/>
</dbReference>
<organism evidence="14 15">
    <name type="scientific">Shinella kummerowiae</name>
    <dbReference type="NCBI Taxonomy" id="417745"/>
    <lineage>
        <taxon>Bacteria</taxon>
        <taxon>Pseudomonadati</taxon>
        <taxon>Pseudomonadota</taxon>
        <taxon>Alphaproteobacteria</taxon>
        <taxon>Hyphomicrobiales</taxon>
        <taxon>Rhizobiaceae</taxon>
        <taxon>Shinella</taxon>
    </lineage>
</organism>
<evidence type="ECO:0000256" key="11">
    <source>
        <dbReference type="SAM" id="Phobius"/>
    </source>
</evidence>
<keyword evidence="6 11" id="KW-0812">Transmembrane</keyword>
<dbReference type="EMBL" id="WUMK01000010">
    <property type="protein sequence ID" value="MXN48459.1"/>
    <property type="molecule type" value="Genomic_DNA"/>
</dbReference>
<keyword evidence="15" id="KW-1185">Reference proteome</keyword>
<evidence type="ECO:0000256" key="8">
    <source>
        <dbReference type="ARBA" id="ARBA00022989"/>
    </source>
</evidence>
<dbReference type="InterPro" id="IPR036097">
    <property type="entry name" value="HisK_dim/P_sf"/>
</dbReference>
<evidence type="ECO:0000256" key="2">
    <source>
        <dbReference type="ARBA" id="ARBA00004370"/>
    </source>
</evidence>
<evidence type="ECO:0000259" key="13">
    <source>
        <dbReference type="PROSITE" id="PS50885"/>
    </source>
</evidence>
<keyword evidence="8 11" id="KW-1133">Transmembrane helix</keyword>
<proteinExistence type="predicted"/>
<keyword evidence="5" id="KW-0808">Transferase</keyword>
<dbReference type="SMART" id="SM00388">
    <property type="entry name" value="HisKA"/>
    <property type="match status" value="1"/>
</dbReference>
<dbReference type="GO" id="GO:0000155">
    <property type="term" value="F:phosphorelay sensor kinase activity"/>
    <property type="evidence" value="ECO:0007669"/>
    <property type="project" value="InterPro"/>
</dbReference>
<dbReference type="CDD" id="cd00075">
    <property type="entry name" value="HATPase"/>
    <property type="match status" value="1"/>
</dbReference>
<keyword evidence="9" id="KW-0902">Two-component regulatory system</keyword>
<evidence type="ECO:0000256" key="4">
    <source>
        <dbReference type="ARBA" id="ARBA00022553"/>
    </source>
</evidence>
<evidence type="ECO:0000259" key="12">
    <source>
        <dbReference type="PROSITE" id="PS50109"/>
    </source>
</evidence>
<dbReference type="Pfam" id="PF08521">
    <property type="entry name" value="2CSK_N"/>
    <property type="match status" value="1"/>
</dbReference>
<dbReference type="InterPro" id="IPR003660">
    <property type="entry name" value="HAMP_dom"/>
</dbReference>
<dbReference type="OrthoDB" id="8673316at2"/>
<evidence type="ECO:0000256" key="1">
    <source>
        <dbReference type="ARBA" id="ARBA00000085"/>
    </source>
</evidence>
<evidence type="ECO:0000256" key="6">
    <source>
        <dbReference type="ARBA" id="ARBA00022692"/>
    </source>
</evidence>
<dbReference type="InterPro" id="IPR013727">
    <property type="entry name" value="2CSK_N"/>
</dbReference>
<keyword evidence="10 11" id="KW-0472">Membrane</keyword>
<dbReference type="Gene3D" id="3.30.565.10">
    <property type="entry name" value="Histidine kinase-like ATPase, C-terminal domain"/>
    <property type="match status" value="1"/>
</dbReference>
<dbReference type="SMART" id="SM00387">
    <property type="entry name" value="HATPase_c"/>
    <property type="match status" value="1"/>
</dbReference>
<comment type="subcellular location">
    <subcellularLocation>
        <location evidence="2">Membrane</location>
    </subcellularLocation>
</comment>
<dbReference type="RefSeq" id="WP_160861946.1">
    <property type="nucleotide sequence ID" value="NZ_WUMK01000010.1"/>
</dbReference>
<evidence type="ECO:0000256" key="9">
    <source>
        <dbReference type="ARBA" id="ARBA00023012"/>
    </source>
</evidence>
<dbReference type="InterPro" id="IPR004358">
    <property type="entry name" value="Sig_transdc_His_kin-like_C"/>
</dbReference>
<feature type="domain" description="Histidine kinase" evidence="12">
    <location>
        <begin position="246"/>
        <end position="458"/>
    </location>
</feature>
<evidence type="ECO:0000256" key="10">
    <source>
        <dbReference type="ARBA" id="ARBA00023136"/>
    </source>
</evidence>
<dbReference type="EC" id="2.7.13.3" evidence="3"/>
<dbReference type="PRINTS" id="PR00344">
    <property type="entry name" value="BCTRLSENSOR"/>
</dbReference>
<comment type="catalytic activity">
    <reaction evidence="1">
        <text>ATP + protein L-histidine = ADP + protein N-phospho-L-histidine.</text>
        <dbReference type="EC" id="2.7.13.3"/>
    </reaction>
</comment>